<dbReference type="InterPro" id="IPR017932">
    <property type="entry name" value="GATase_2_dom"/>
</dbReference>
<dbReference type="PANTHER" id="PTHR42824">
    <property type="entry name" value="GLUTAMINE AMIDOTRANSFERASE"/>
    <property type="match status" value="1"/>
</dbReference>
<evidence type="ECO:0000259" key="2">
    <source>
        <dbReference type="PROSITE" id="PS51278"/>
    </source>
</evidence>
<keyword evidence="1 3" id="KW-0315">Glutamine amidotransferase</keyword>
<dbReference type="GO" id="GO:0016740">
    <property type="term" value="F:transferase activity"/>
    <property type="evidence" value="ECO:0007669"/>
    <property type="project" value="UniProtKB-KW"/>
</dbReference>
<dbReference type="PROSITE" id="PS51278">
    <property type="entry name" value="GATASE_TYPE_2"/>
    <property type="match status" value="1"/>
</dbReference>
<evidence type="ECO:0000313" key="4">
    <source>
        <dbReference type="Proteomes" id="UP000188929"/>
    </source>
</evidence>
<keyword evidence="3" id="KW-0808">Transferase</keyword>
<keyword evidence="4" id="KW-1185">Reference proteome</keyword>
<dbReference type="RefSeq" id="WP_076818318.1">
    <property type="nucleotide sequence ID" value="NZ_MOMC01000035.1"/>
</dbReference>
<dbReference type="EMBL" id="MOMC01000035">
    <property type="protein sequence ID" value="ONH29042.1"/>
    <property type="molecule type" value="Genomic_DNA"/>
</dbReference>
<dbReference type="InterPro" id="IPR026869">
    <property type="entry name" value="EgtC-like"/>
</dbReference>
<reference evidence="4" key="1">
    <citation type="submission" date="2016-10" db="EMBL/GenBank/DDBJ databases">
        <title>Frankia sp. NRRL B-16386 Genome sequencing.</title>
        <authorList>
            <person name="Ghodhbane-Gtari F."/>
            <person name="Swanson E."/>
            <person name="Gueddou A."/>
            <person name="Hezbri K."/>
            <person name="Ktari K."/>
            <person name="Nouioui I."/>
            <person name="Morris K."/>
            <person name="Simpson S."/>
            <person name="Abebe-Akele F."/>
            <person name="Thomas K."/>
            <person name="Gtari M."/>
            <person name="Tisa L.S."/>
        </authorList>
    </citation>
    <scope>NUCLEOTIDE SEQUENCE [LARGE SCALE GENOMIC DNA]</scope>
    <source>
        <strain evidence="4">NRRL B-16386</strain>
    </source>
</reference>
<dbReference type="Proteomes" id="UP000188929">
    <property type="component" value="Unassembled WGS sequence"/>
</dbReference>
<dbReference type="AlphaFoldDB" id="A0A1V2IA61"/>
<dbReference type="OrthoDB" id="9804310at2"/>
<sequence length="306" mass="33300">MCQMFALTSGAQPIEATFWLLDAPDSERARTARSPDGAGIATFAPDGTPRIIKQPITERAGADFAHQPRTVVSSTFIAHVRHASTGSASLANTHPFRYENRVFAHNGVIEDLDRLDAHLGDDRALVQGDTDSERYFALINREIAAAGGDVGSGIVAAARWIGANLPLYSINMVMATADELWALRYPDTNHLYALCREPGGRHQRHLDHASPFSEIRARSFDLADRPAVAVESERMDEDPAWRLMASGELLHVAPDLTVTSRVVLSIPPARQLSLDDLRPEAAYSQIVNVPPIEDETGAEAESAMTA</sequence>
<accession>A0A1V2IA61</accession>
<gene>
    <name evidence="3" type="ORF">BL253_17650</name>
</gene>
<evidence type="ECO:0000313" key="3">
    <source>
        <dbReference type="EMBL" id="ONH29042.1"/>
    </source>
</evidence>
<organism evidence="3 4">
    <name type="scientific">Pseudofrankia asymbiotica</name>
    <dbReference type="NCBI Taxonomy" id="1834516"/>
    <lineage>
        <taxon>Bacteria</taxon>
        <taxon>Bacillati</taxon>
        <taxon>Actinomycetota</taxon>
        <taxon>Actinomycetes</taxon>
        <taxon>Frankiales</taxon>
        <taxon>Frankiaceae</taxon>
        <taxon>Pseudofrankia</taxon>
    </lineage>
</organism>
<dbReference type="InterPro" id="IPR029055">
    <property type="entry name" value="Ntn_hydrolases_N"/>
</dbReference>
<proteinExistence type="predicted"/>
<feature type="domain" description="Glutamine amidotransferase type-2" evidence="2">
    <location>
        <begin position="2"/>
        <end position="255"/>
    </location>
</feature>
<comment type="caution">
    <text evidence="3">The sequence shown here is derived from an EMBL/GenBank/DDBJ whole genome shotgun (WGS) entry which is preliminary data.</text>
</comment>
<dbReference type="PANTHER" id="PTHR42824:SF1">
    <property type="entry name" value="GLUTAMINE AMIDOTRANSFERASE YAFJ-RELATED"/>
    <property type="match status" value="1"/>
</dbReference>
<dbReference type="STRING" id="1834516.BL253_17650"/>
<dbReference type="CDD" id="cd01908">
    <property type="entry name" value="YafJ"/>
    <property type="match status" value="1"/>
</dbReference>
<dbReference type="Gene3D" id="3.60.20.10">
    <property type="entry name" value="Glutamine Phosphoribosylpyrophosphate, subunit 1, domain 1"/>
    <property type="match status" value="1"/>
</dbReference>
<dbReference type="Pfam" id="PF13230">
    <property type="entry name" value="GATase_4"/>
    <property type="match status" value="1"/>
</dbReference>
<dbReference type="SUPFAM" id="SSF56235">
    <property type="entry name" value="N-terminal nucleophile aminohydrolases (Ntn hydrolases)"/>
    <property type="match status" value="1"/>
</dbReference>
<evidence type="ECO:0000256" key="1">
    <source>
        <dbReference type="ARBA" id="ARBA00022962"/>
    </source>
</evidence>
<name>A0A1V2IA61_9ACTN</name>
<protein>
    <submittedName>
        <fullName evidence="3">Class II glutamine amidotransferase</fullName>
    </submittedName>
</protein>